<evidence type="ECO:0000313" key="2">
    <source>
        <dbReference type="EMBL" id="CAF1038737.1"/>
    </source>
</evidence>
<keyword evidence="1" id="KW-0472">Membrane</keyword>
<feature type="transmembrane region" description="Helical" evidence="1">
    <location>
        <begin position="32"/>
        <end position="55"/>
    </location>
</feature>
<proteinExistence type="predicted"/>
<organism evidence="2 4">
    <name type="scientific">Didymodactylos carnosus</name>
    <dbReference type="NCBI Taxonomy" id="1234261"/>
    <lineage>
        <taxon>Eukaryota</taxon>
        <taxon>Metazoa</taxon>
        <taxon>Spiralia</taxon>
        <taxon>Gnathifera</taxon>
        <taxon>Rotifera</taxon>
        <taxon>Eurotatoria</taxon>
        <taxon>Bdelloidea</taxon>
        <taxon>Philodinida</taxon>
        <taxon>Philodinidae</taxon>
        <taxon>Didymodactylos</taxon>
    </lineage>
</organism>
<accession>A0A814JLH4</accession>
<dbReference type="Proteomes" id="UP000663829">
    <property type="component" value="Unassembled WGS sequence"/>
</dbReference>
<dbReference type="EMBL" id="CAJNOQ010003974">
    <property type="protein sequence ID" value="CAF1038737.1"/>
    <property type="molecule type" value="Genomic_DNA"/>
</dbReference>
<evidence type="ECO:0000256" key="1">
    <source>
        <dbReference type="SAM" id="Phobius"/>
    </source>
</evidence>
<evidence type="ECO:0000313" key="3">
    <source>
        <dbReference type="EMBL" id="CAF3809125.1"/>
    </source>
</evidence>
<feature type="transmembrane region" description="Helical" evidence="1">
    <location>
        <begin position="7"/>
        <end position="26"/>
    </location>
</feature>
<protein>
    <submittedName>
        <fullName evidence="2">Uncharacterized protein</fullName>
    </submittedName>
</protein>
<name>A0A814JLH4_9BILA</name>
<comment type="caution">
    <text evidence="2">The sequence shown here is derived from an EMBL/GenBank/DDBJ whole genome shotgun (WGS) entry which is preliminary data.</text>
</comment>
<evidence type="ECO:0000313" key="4">
    <source>
        <dbReference type="Proteomes" id="UP000663829"/>
    </source>
</evidence>
<dbReference type="AlphaFoldDB" id="A0A814JLH4"/>
<dbReference type="OrthoDB" id="433512at2759"/>
<gene>
    <name evidence="2" type="ORF">GPM918_LOCUS15665</name>
    <name evidence="3" type="ORF">SRO942_LOCUS15665</name>
</gene>
<dbReference type="EMBL" id="CAJOBC010003974">
    <property type="protein sequence ID" value="CAF3809125.1"/>
    <property type="molecule type" value="Genomic_DNA"/>
</dbReference>
<keyword evidence="4" id="KW-1185">Reference proteome</keyword>
<dbReference type="Gene3D" id="1.20.1250.20">
    <property type="entry name" value="MFS general substrate transporter like domains"/>
    <property type="match status" value="1"/>
</dbReference>
<dbReference type="Proteomes" id="UP000681722">
    <property type="component" value="Unassembled WGS sequence"/>
</dbReference>
<keyword evidence="1" id="KW-0812">Transmembrane</keyword>
<sequence>METPQTAAGKAGAILAAFAFNVLINVGGTNAFLPQTLGIFAAIQFLGIFTTMLILESKGKGVHLLKKYQDKFRKAAANFTCTIGISAIGRSTIGISNAIRKSTEENFIVYILHVAYGNNDQYDQTLQ</sequence>
<dbReference type="InterPro" id="IPR036259">
    <property type="entry name" value="MFS_trans_sf"/>
</dbReference>
<reference evidence="2" key="1">
    <citation type="submission" date="2021-02" db="EMBL/GenBank/DDBJ databases">
        <authorList>
            <person name="Nowell W R."/>
        </authorList>
    </citation>
    <scope>NUCLEOTIDE SEQUENCE</scope>
</reference>
<keyword evidence="1" id="KW-1133">Transmembrane helix</keyword>